<dbReference type="Gene3D" id="3.80.10.10">
    <property type="entry name" value="Ribonuclease Inhibitor"/>
    <property type="match status" value="1"/>
</dbReference>
<gene>
    <name evidence="2" type="ORF">RCL2_001874600</name>
    <name evidence="1" type="ORF">RclHR1_00470013</name>
</gene>
<dbReference type="Proteomes" id="UP000247702">
    <property type="component" value="Unassembled WGS sequence"/>
</dbReference>
<dbReference type="EMBL" id="BLAL01000208">
    <property type="protein sequence ID" value="GES91948.1"/>
    <property type="molecule type" value="Genomic_DNA"/>
</dbReference>
<name>A0A2Z6RNS4_9GLOM</name>
<dbReference type="AlphaFoldDB" id="A0A2Z6RNS4"/>
<accession>A0A2Z6RNS4</accession>
<dbReference type="Proteomes" id="UP000615446">
    <property type="component" value="Unassembled WGS sequence"/>
</dbReference>
<proteinExistence type="predicted"/>
<dbReference type="EMBL" id="BEXD01003837">
    <property type="protein sequence ID" value="GBC02583.1"/>
    <property type="molecule type" value="Genomic_DNA"/>
</dbReference>
<sequence length="516" mass="60284">MTCQLLIDCLYIILEYLKEDKTTLYSCLLVNRLLCGISVRILWKDISNVGKFSILYRHTRHSRVEISFFNTLIGCLPDESKEIFRNNEIFISTPILKPLFNYAKFCKVLSIPGINKLVDEVLRSILSRDQHSRLNDKISLIANEIIKMFMNQASLKTLICNYNRLDFYGFKPLFSFPCFPGSRNLSVLKCNSNHPSEFFHQLSQTCRNLQSILISFENDEVTNELKELISSQNNLKSLNLRVHSDTSLENIIPALTKHTNNLTKLHIYSIRNNNNLPLSFIRLFTNLQEILLLFVVSHIKFKDFEKLQYAKFPKLRTLKISYQCIKFEYLTKFLETNGKNLENIELCRELLDIDPTMKNVNNDLNLSIAKFCPNLKGINIGINDDEIDTLKMIFVNCQYLEFIKIFCVKKYLAEMMFEIVANYSPKNFSKLVFVNSSLTYINPENLESFLISWNNRKQKKLLKLNIIKSVFDDEYGTSVEYYYKDNYKLGTNYNQNLKIIEKYENLGVIGFRCGVL</sequence>
<comment type="caution">
    <text evidence="1">The sequence shown here is derived from an EMBL/GenBank/DDBJ whole genome shotgun (WGS) entry which is preliminary data.</text>
</comment>
<dbReference type="OrthoDB" id="2394875at2759"/>
<reference evidence="1 3" key="1">
    <citation type="submission" date="2017-11" db="EMBL/GenBank/DDBJ databases">
        <title>The genome of Rhizophagus clarus HR1 reveals common genetic basis of auxotrophy among arbuscular mycorrhizal fungi.</title>
        <authorList>
            <person name="Kobayashi Y."/>
        </authorList>
    </citation>
    <scope>NUCLEOTIDE SEQUENCE [LARGE SCALE GENOMIC DNA]</scope>
    <source>
        <strain evidence="1 3">HR1</strain>
    </source>
</reference>
<reference evidence="2" key="2">
    <citation type="submission" date="2019-10" db="EMBL/GenBank/DDBJ databases">
        <title>Conservation and host-specific expression of non-tandemly repeated heterogenous ribosome RNA gene in arbuscular mycorrhizal fungi.</title>
        <authorList>
            <person name="Maeda T."/>
            <person name="Kobayashi Y."/>
            <person name="Nakagawa T."/>
            <person name="Ezawa T."/>
            <person name="Yamaguchi K."/>
            <person name="Bino T."/>
            <person name="Nishimoto Y."/>
            <person name="Shigenobu S."/>
            <person name="Kawaguchi M."/>
        </authorList>
    </citation>
    <scope>NUCLEOTIDE SEQUENCE</scope>
    <source>
        <strain evidence="2">HR1</strain>
    </source>
</reference>
<evidence type="ECO:0000313" key="2">
    <source>
        <dbReference type="EMBL" id="GES91948.1"/>
    </source>
</evidence>
<dbReference type="InterPro" id="IPR032675">
    <property type="entry name" value="LRR_dom_sf"/>
</dbReference>
<evidence type="ECO:0008006" key="4">
    <source>
        <dbReference type="Google" id="ProtNLM"/>
    </source>
</evidence>
<evidence type="ECO:0000313" key="1">
    <source>
        <dbReference type="EMBL" id="GBC02583.1"/>
    </source>
</evidence>
<organism evidence="1 3">
    <name type="scientific">Rhizophagus clarus</name>
    <dbReference type="NCBI Taxonomy" id="94130"/>
    <lineage>
        <taxon>Eukaryota</taxon>
        <taxon>Fungi</taxon>
        <taxon>Fungi incertae sedis</taxon>
        <taxon>Mucoromycota</taxon>
        <taxon>Glomeromycotina</taxon>
        <taxon>Glomeromycetes</taxon>
        <taxon>Glomerales</taxon>
        <taxon>Glomeraceae</taxon>
        <taxon>Rhizophagus</taxon>
    </lineage>
</organism>
<keyword evidence="3" id="KW-1185">Reference proteome</keyword>
<evidence type="ECO:0000313" key="3">
    <source>
        <dbReference type="Proteomes" id="UP000247702"/>
    </source>
</evidence>
<dbReference type="SUPFAM" id="SSF52047">
    <property type="entry name" value="RNI-like"/>
    <property type="match status" value="1"/>
</dbReference>
<protein>
    <recommendedName>
        <fullName evidence="4">F-box domain-containing protein</fullName>
    </recommendedName>
</protein>